<evidence type="ECO:0000256" key="2">
    <source>
        <dbReference type="ARBA" id="ARBA00022475"/>
    </source>
</evidence>
<dbReference type="KEGG" id="abri:DFR85_03215"/>
<feature type="domain" description="Major facilitator superfamily (MFS) profile" evidence="7">
    <location>
        <begin position="199"/>
        <end position="400"/>
    </location>
</feature>
<dbReference type="PANTHER" id="PTHR23513">
    <property type="entry name" value="INTEGRAL MEMBRANE EFFLUX PROTEIN-RELATED"/>
    <property type="match status" value="1"/>
</dbReference>
<feature type="transmembrane region" description="Helical" evidence="6">
    <location>
        <begin position="207"/>
        <end position="229"/>
    </location>
</feature>
<feature type="transmembrane region" description="Helical" evidence="6">
    <location>
        <begin position="137"/>
        <end position="154"/>
    </location>
</feature>
<dbReference type="SUPFAM" id="SSF103473">
    <property type="entry name" value="MFS general substrate transporter"/>
    <property type="match status" value="1"/>
</dbReference>
<feature type="transmembrane region" description="Helical" evidence="6">
    <location>
        <begin position="301"/>
        <end position="321"/>
    </location>
</feature>
<keyword evidence="2" id="KW-1003">Cell membrane</keyword>
<dbReference type="GeneID" id="36831133"/>
<dbReference type="InterPro" id="IPR020846">
    <property type="entry name" value="MFS_dom"/>
</dbReference>
<keyword evidence="4 6" id="KW-1133">Transmembrane helix</keyword>
<feature type="transmembrane region" description="Helical" evidence="6">
    <location>
        <begin position="361"/>
        <end position="383"/>
    </location>
</feature>
<evidence type="ECO:0000313" key="8">
    <source>
        <dbReference type="EMBL" id="AWR93771.1"/>
    </source>
</evidence>
<organism evidence="8 9">
    <name type="scientific">Acidianus brierleyi</name>
    <dbReference type="NCBI Taxonomy" id="41673"/>
    <lineage>
        <taxon>Archaea</taxon>
        <taxon>Thermoproteota</taxon>
        <taxon>Thermoprotei</taxon>
        <taxon>Sulfolobales</taxon>
        <taxon>Sulfolobaceae</taxon>
        <taxon>Acidianus</taxon>
    </lineage>
</organism>
<keyword evidence="3 6" id="KW-0812">Transmembrane</keyword>
<evidence type="ECO:0000256" key="1">
    <source>
        <dbReference type="ARBA" id="ARBA00004651"/>
    </source>
</evidence>
<dbReference type="InterPro" id="IPR011701">
    <property type="entry name" value="MFS"/>
</dbReference>
<evidence type="ECO:0000256" key="4">
    <source>
        <dbReference type="ARBA" id="ARBA00022989"/>
    </source>
</evidence>
<evidence type="ECO:0000256" key="5">
    <source>
        <dbReference type="ARBA" id="ARBA00023136"/>
    </source>
</evidence>
<feature type="transmembrane region" description="Helical" evidence="6">
    <location>
        <begin position="93"/>
        <end position="116"/>
    </location>
</feature>
<name>A0A2U9ICM5_9CREN</name>
<dbReference type="Pfam" id="PF07690">
    <property type="entry name" value="MFS_1"/>
    <property type="match status" value="1"/>
</dbReference>
<keyword evidence="9" id="KW-1185">Reference proteome</keyword>
<dbReference type="PANTHER" id="PTHR23513:SF6">
    <property type="entry name" value="MAJOR FACILITATOR SUPERFAMILY ASSOCIATED DOMAIN-CONTAINING PROTEIN"/>
    <property type="match status" value="1"/>
</dbReference>
<feature type="transmembrane region" description="Helical" evidence="6">
    <location>
        <begin position="9"/>
        <end position="31"/>
    </location>
</feature>
<feature type="transmembrane region" description="Helical" evidence="6">
    <location>
        <begin position="160"/>
        <end position="180"/>
    </location>
</feature>
<feature type="transmembrane region" description="Helical" evidence="6">
    <location>
        <begin position="241"/>
        <end position="262"/>
    </location>
</feature>
<dbReference type="Gene3D" id="1.20.1250.20">
    <property type="entry name" value="MFS general substrate transporter like domains"/>
    <property type="match status" value="1"/>
</dbReference>
<dbReference type="GO" id="GO:0005886">
    <property type="term" value="C:plasma membrane"/>
    <property type="evidence" value="ECO:0007669"/>
    <property type="project" value="UniProtKB-SubCell"/>
</dbReference>
<dbReference type="InterPro" id="IPR036259">
    <property type="entry name" value="MFS_trans_sf"/>
</dbReference>
<proteinExistence type="predicted"/>
<dbReference type="AlphaFoldDB" id="A0A2U9ICM5"/>
<accession>A0A2U9ICM5</accession>
<gene>
    <name evidence="8" type="ORF">DFR85_03215</name>
</gene>
<sequence>MDDKFWRLLLARGFIRLSSMMFAIFFMWRLITQYNSIFIVSLIPALSIVGYVIVSIPEGYILDKFDRPKILFLSSVILLIIYIPLLFYSSLLLIYVIDLLSSVFFFISGDIFYTLIKDIVEKEKLSEAMSFNVISRSIFEIVGISLGGISAAFFPYLFPYLLVFISLLTLIISYSISSNIKTVAIEKKKEEKTEELNYSHVIKLIKYMLPALLISLVINGIFVALDVFASGIFYDILHSGALGYTAFILAFSLGTLLGGTIGNRFSEKLLNARSFALIIASFSLVFYLIVLVDFSPYIEPLYTLILGIGVSLIDIPLEALITKIIPSKIFGRTNSLIMIFINGSSPILAVVYGFISNFFSIKIIFITLGSLMLIISIPAFFIYRKLVRTREEDIKKVLQL</sequence>
<feature type="transmembrane region" description="Helical" evidence="6">
    <location>
        <begin position="274"/>
        <end position="295"/>
    </location>
</feature>
<dbReference type="CDD" id="cd06173">
    <property type="entry name" value="MFS_MefA_like"/>
    <property type="match status" value="1"/>
</dbReference>
<protein>
    <recommendedName>
        <fullName evidence="7">Major facilitator superfamily (MFS) profile domain-containing protein</fullName>
    </recommendedName>
</protein>
<dbReference type="OrthoDB" id="44243at2157"/>
<feature type="transmembrane region" description="Helical" evidence="6">
    <location>
        <begin position="333"/>
        <end position="355"/>
    </location>
</feature>
<evidence type="ECO:0000256" key="3">
    <source>
        <dbReference type="ARBA" id="ARBA00022692"/>
    </source>
</evidence>
<feature type="transmembrane region" description="Helical" evidence="6">
    <location>
        <begin position="37"/>
        <end position="58"/>
    </location>
</feature>
<reference evidence="8 9" key="1">
    <citation type="submission" date="2018-05" db="EMBL/GenBank/DDBJ databases">
        <title>Complete Genome Sequences of Extremely Thermoacidophilic, Metal-Mobilizing Type-Strain Members of the Archaeal Family Sulfolobaceae: Acidianus brierleyi DSM-1651T, Acidianus sulfidivorans DSM-18786T, Metallosphaera hakonensis DSM-7519T, and Metallosphaera prunae DSM-10039T.</title>
        <authorList>
            <person name="Counts J.A."/>
            <person name="Kelly R.M."/>
        </authorList>
    </citation>
    <scope>NUCLEOTIDE SEQUENCE [LARGE SCALE GENOMIC DNA]</scope>
    <source>
        <strain evidence="8 9">DSM 1651</strain>
    </source>
</reference>
<dbReference type="RefSeq" id="WP_110269655.1">
    <property type="nucleotide sequence ID" value="NZ_CP029289.2"/>
</dbReference>
<comment type="subcellular location">
    <subcellularLocation>
        <location evidence="1">Cell membrane</location>
        <topology evidence="1">Multi-pass membrane protein</topology>
    </subcellularLocation>
</comment>
<dbReference type="EMBL" id="CP029289">
    <property type="protein sequence ID" value="AWR93771.1"/>
    <property type="molecule type" value="Genomic_DNA"/>
</dbReference>
<keyword evidence="5 6" id="KW-0472">Membrane</keyword>
<dbReference type="Proteomes" id="UP000248044">
    <property type="component" value="Chromosome"/>
</dbReference>
<evidence type="ECO:0000259" key="7">
    <source>
        <dbReference type="PROSITE" id="PS50850"/>
    </source>
</evidence>
<feature type="transmembrane region" description="Helical" evidence="6">
    <location>
        <begin position="70"/>
        <end position="87"/>
    </location>
</feature>
<evidence type="ECO:0000256" key="6">
    <source>
        <dbReference type="SAM" id="Phobius"/>
    </source>
</evidence>
<dbReference type="PROSITE" id="PS50850">
    <property type="entry name" value="MFS"/>
    <property type="match status" value="1"/>
</dbReference>
<dbReference type="GO" id="GO:0022857">
    <property type="term" value="F:transmembrane transporter activity"/>
    <property type="evidence" value="ECO:0007669"/>
    <property type="project" value="InterPro"/>
</dbReference>
<evidence type="ECO:0000313" key="9">
    <source>
        <dbReference type="Proteomes" id="UP000248044"/>
    </source>
</evidence>